<reference evidence="1 2" key="1">
    <citation type="submission" date="2022-02" db="EMBL/GenBank/DDBJ databases">
        <authorList>
            <person name="Tian F."/>
            <person name="Li J."/>
            <person name="Li F."/>
            <person name="Tong Y."/>
        </authorList>
    </citation>
    <scope>NUCLEOTIDE SEQUENCE [LARGE SCALE GENOMIC DNA]</scope>
</reference>
<proteinExistence type="predicted"/>
<name>A0AAE9GBC3_9CAUD</name>
<sequence>MANRTISKLSPYYGGLRQGVHLKVERTVKDFGDGVATYEFKIPNKNGDFILRVDKDLELCSMQFNGSSGRWMKEDLVKLKALLNSCNFI</sequence>
<dbReference type="Proteomes" id="UP000832072">
    <property type="component" value="Segment"/>
</dbReference>
<gene>
    <name evidence="1" type="ORF">EHEKIMEA_00280</name>
</gene>
<evidence type="ECO:0000313" key="1">
    <source>
        <dbReference type="EMBL" id="UNY47162.1"/>
    </source>
</evidence>
<accession>A0AAE9GBC3</accession>
<organism evidence="1 2">
    <name type="scientific">Cronobacter phage LPCS28</name>
    <dbReference type="NCBI Taxonomy" id="2924885"/>
    <lineage>
        <taxon>Viruses</taxon>
        <taxon>Duplodnaviria</taxon>
        <taxon>Heunggongvirae</taxon>
        <taxon>Uroviricota</taxon>
        <taxon>Caudoviricetes</taxon>
        <taxon>Pantevenvirales</taxon>
        <taxon>Straboviridae</taxon>
        <taxon>Nanhuvirus</taxon>
        <taxon>Nanhuvirus LPCS28</taxon>
    </lineage>
</organism>
<keyword evidence="2" id="KW-1185">Reference proteome</keyword>
<evidence type="ECO:0000313" key="2">
    <source>
        <dbReference type="Proteomes" id="UP000832072"/>
    </source>
</evidence>
<dbReference type="EMBL" id="OM638103">
    <property type="protein sequence ID" value="UNY47162.1"/>
    <property type="molecule type" value="Genomic_DNA"/>
</dbReference>
<protein>
    <submittedName>
        <fullName evidence="1">Uncharacterized protein</fullName>
    </submittedName>
</protein>